<feature type="compositionally biased region" description="Low complexity" evidence="1">
    <location>
        <begin position="42"/>
        <end position="52"/>
    </location>
</feature>
<feature type="region of interest" description="Disordered" evidence="1">
    <location>
        <begin position="290"/>
        <end position="321"/>
    </location>
</feature>
<feature type="region of interest" description="Disordered" evidence="1">
    <location>
        <begin position="202"/>
        <end position="221"/>
    </location>
</feature>
<dbReference type="EMBL" id="WIGM01000056">
    <property type="protein sequence ID" value="KAF6842916.1"/>
    <property type="molecule type" value="Genomic_DNA"/>
</dbReference>
<sequence length="528" mass="57986">MAAVAAQENEADFNSPAQASKASKAPKLLKASKISKAEKVKSSNTKASAAKSTGKKSSDAKSSDNSSVPLICCVCINNPRFSDTSHLLTHLGSKGHLANVNKNRILSSADLSALERINSYDTWYDDYKLAQLLAERMMAKDKDKGANKYKRPGQPLAQPPKKKKINSGLAGPENEDDDPWTPSRSTKNGATFEHQQAITFFGEGAESPATSPTETSADWAEEDAEAVRLKGVVWPGMNIFDAATPDQRKKRNQRKDASVVQQMELASKSITTTEFVANLAMEIERTRDVYDAPSVENSPMQAKKTRRRQKRTRALSEDRDETPEIVVKAELGSDEELLETKARTRSAKAKKQIQARLKASEDKFSPDGLEVDSESVSEKLGNFGNIGANGEAKAEVDADYDDSLGDDQMRSDFHNQTLFNFAEDSDVFRGRERTQMNQTGMSSVNGHGHRSFNFHHQQPQEMVYGGQLFHQHWFPHASGAPNNSLNAVSRNDGQQPLLYDDGMFALAPGAFGGQDIDQSQLSLFAHGL</sequence>
<keyword evidence="3" id="KW-1185">Reference proteome</keyword>
<dbReference type="OrthoDB" id="5428259at2759"/>
<dbReference type="Proteomes" id="UP000639643">
    <property type="component" value="Unassembled WGS sequence"/>
</dbReference>
<dbReference type="AlphaFoldDB" id="A0A8H6U7F5"/>
<evidence type="ECO:0000256" key="1">
    <source>
        <dbReference type="SAM" id="MobiDB-lite"/>
    </source>
</evidence>
<feature type="compositionally biased region" description="Basic residues" evidence="1">
    <location>
        <begin position="303"/>
        <end position="313"/>
    </location>
</feature>
<name>A0A8H6U7F5_9PEZI</name>
<feature type="region of interest" description="Disordered" evidence="1">
    <location>
        <begin position="142"/>
        <end position="188"/>
    </location>
</feature>
<organism evidence="2 3">
    <name type="scientific">Colletotrichum musicola</name>
    <dbReference type="NCBI Taxonomy" id="2175873"/>
    <lineage>
        <taxon>Eukaryota</taxon>
        <taxon>Fungi</taxon>
        <taxon>Dikarya</taxon>
        <taxon>Ascomycota</taxon>
        <taxon>Pezizomycotina</taxon>
        <taxon>Sordariomycetes</taxon>
        <taxon>Hypocreomycetidae</taxon>
        <taxon>Glomerellales</taxon>
        <taxon>Glomerellaceae</taxon>
        <taxon>Colletotrichum</taxon>
        <taxon>Colletotrichum orchidearum species complex</taxon>
    </lineage>
</organism>
<protein>
    <submittedName>
        <fullName evidence="2">Uncharacterized protein</fullName>
    </submittedName>
</protein>
<evidence type="ECO:0000313" key="2">
    <source>
        <dbReference type="EMBL" id="KAF6842916.1"/>
    </source>
</evidence>
<accession>A0A8H6U7F5</accession>
<gene>
    <name evidence="2" type="ORF">CMUS01_02647</name>
</gene>
<evidence type="ECO:0000313" key="3">
    <source>
        <dbReference type="Proteomes" id="UP000639643"/>
    </source>
</evidence>
<feature type="region of interest" description="Disordered" evidence="1">
    <location>
        <begin position="1"/>
        <end position="66"/>
    </location>
</feature>
<feature type="compositionally biased region" description="Low complexity" evidence="1">
    <location>
        <begin position="15"/>
        <end position="34"/>
    </location>
</feature>
<reference evidence="2" key="1">
    <citation type="journal article" date="2020" name="Phytopathology">
        <title>Genome Sequence Resources of Colletotrichum truncatum, C. plurivorum, C. musicola, and C. sojae: Four Species Pathogenic to Soybean (Glycine max).</title>
        <authorList>
            <person name="Rogerio F."/>
            <person name="Boufleur T.R."/>
            <person name="Ciampi-Guillardi M."/>
            <person name="Sukno S.A."/>
            <person name="Thon M.R."/>
            <person name="Massola Junior N.S."/>
            <person name="Baroncelli R."/>
        </authorList>
    </citation>
    <scope>NUCLEOTIDE SEQUENCE</scope>
    <source>
        <strain evidence="2">LFN0074</strain>
    </source>
</reference>
<proteinExistence type="predicted"/>
<comment type="caution">
    <text evidence="2">The sequence shown here is derived from an EMBL/GenBank/DDBJ whole genome shotgun (WGS) entry which is preliminary data.</text>
</comment>